<dbReference type="Gene3D" id="3.40.50.300">
    <property type="entry name" value="P-loop containing nucleotide triphosphate hydrolases"/>
    <property type="match status" value="1"/>
</dbReference>
<dbReference type="InterPro" id="IPR027417">
    <property type="entry name" value="P-loop_NTPase"/>
</dbReference>
<keyword evidence="4" id="KW-0067">ATP-binding</keyword>
<gene>
    <name evidence="6" type="primary">recF_64</name>
    <name evidence="6" type="ORF">SDC9_175095</name>
</gene>
<keyword evidence="1" id="KW-0963">Cytoplasm</keyword>
<keyword evidence="3" id="KW-0547">Nucleotide-binding</keyword>
<dbReference type="GO" id="GO:0006302">
    <property type="term" value="P:double-strand break repair"/>
    <property type="evidence" value="ECO:0007669"/>
    <property type="project" value="TreeGrafter"/>
</dbReference>
<organism evidence="6">
    <name type="scientific">bioreactor metagenome</name>
    <dbReference type="NCBI Taxonomy" id="1076179"/>
    <lineage>
        <taxon>unclassified sequences</taxon>
        <taxon>metagenomes</taxon>
        <taxon>ecological metagenomes</taxon>
    </lineage>
</organism>
<evidence type="ECO:0000256" key="5">
    <source>
        <dbReference type="ARBA" id="ARBA00023125"/>
    </source>
</evidence>
<evidence type="ECO:0000313" key="6">
    <source>
        <dbReference type="EMBL" id="MPN27661.1"/>
    </source>
</evidence>
<keyword evidence="2" id="KW-0235">DNA replication</keyword>
<reference evidence="6" key="1">
    <citation type="submission" date="2019-08" db="EMBL/GenBank/DDBJ databases">
        <authorList>
            <person name="Kucharzyk K."/>
            <person name="Murdoch R.W."/>
            <person name="Higgins S."/>
            <person name="Loffler F."/>
        </authorList>
    </citation>
    <scope>NUCLEOTIDE SEQUENCE</scope>
</reference>
<dbReference type="PANTHER" id="PTHR32182">
    <property type="entry name" value="DNA REPLICATION AND REPAIR PROTEIN RECF"/>
    <property type="match status" value="1"/>
</dbReference>
<dbReference type="PANTHER" id="PTHR32182:SF0">
    <property type="entry name" value="DNA REPLICATION AND REPAIR PROTEIN RECF"/>
    <property type="match status" value="1"/>
</dbReference>
<dbReference type="GO" id="GO:0006260">
    <property type="term" value="P:DNA replication"/>
    <property type="evidence" value="ECO:0007669"/>
    <property type="project" value="UniProtKB-KW"/>
</dbReference>
<evidence type="ECO:0000256" key="1">
    <source>
        <dbReference type="ARBA" id="ARBA00022490"/>
    </source>
</evidence>
<sequence>MLAALEKNRRADIRRQVTSVGPHKDDLFIKVNALCARSYGSQGQQRSCALSLKLAEAALIRESSSEQPVALLDDVMSELDTHRQGYLLRHLEGWQVFITCCDPAILGRLESGKAFEIENGNIKERP</sequence>
<dbReference type="EMBL" id="VSSQ01077646">
    <property type="protein sequence ID" value="MPN27661.1"/>
    <property type="molecule type" value="Genomic_DNA"/>
</dbReference>
<dbReference type="HAMAP" id="MF_00365">
    <property type="entry name" value="RecF"/>
    <property type="match status" value="1"/>
</dbReference>
<dbReference type="InterPro" id="IPR042174">
    <property type="entry name" value="RecF_2"/>
</dbReference>
<dbReference type="InterPro" id="IPR001238">
    <property type="entry name" value="DNA-binding_RecF"/>
</dbReference>
<proteinExistence type="inferred from homology"/>
<comment type="caution">
    <text evidence="6">The sequence shown here is derived from an EMBL/GenBank/DDBJ whole genome shotgun (WGS) entry which is preliminary data.</text>
</comment>
<dbReference type="GO" id="GO:0003697">
    <property type="term" value="F:single-stranded DNA binding"/>
    <property type="evidence" value="ECO:0007669"/>
    <property type="project" value="InterPro"/>
</dbReference>
<dbReference type="AlphaFoldDB" id="A0A645GL34"/>
<accession>A0A645GL34</accession>
<evidence type="ECO:0000256" key="2">
    <source>
        <dbReference type="ARBA" id="ARBA00022705"/>
    </source>
</evidence>
<name>A0A645GL34_9ZZZZ</name>
<dbReference type="SUPFAM" id="SSF52540">
    <property type="entry name" value="P-loop containing nucleoside triphosphate hydrolases"/>
    <property type="match status" value="1"/>
</dbReference>
<evidence type="ECO:0000256" key="4">
    <source>
        <dbReference type="ARBA" id="ARBA00022840"/>
    </source>
</evidence>
<evidence type="ECO:0000256" key="3">
    <source>
        <dbReference type="ARBA" id="ARBA00022741"/>
    </source>
</evidence>
<dbReference type="Gene3D" id="1.20.1050.90">
    <property type="entry name" value="RecF/RecN/SMC, N-terminal domain"/>
    <property type="match status" value="1"/>
</dbReference>
<dbReference type="GO" id="GO:0000731">
    <property type="term" value="P:DNA synthesis involved in DNA repair"/>
    <property type="evidence" value="ECO:0007669"/>
    <property type="project" value="TreeGrafter"/>
</dbReference>
<dbReference type="GO" id="GO:0005524">
    <property type="term" value="F:ATP binding"/>
    <property type="evidence" value="ECO:0007669"/>
    <property type="project" value="UniProtKB-KW"/>
</dbReference>
<keyword evidence="5" id="KW-0238">DNA-binding</keyword>
<protein>
    <submittedName>
        <fullName evidence="6">DNA replication and repair protein RecF</fullName>
    </submittedName>
</protein>